<proteinExistence type="inferred from homology"/>
<evidence type="ECO:0000313" key="4">
    <source>
        <dbReference type="Proteomes" id="UP000648257"/>
    </source>
</evidence>
<dbReference type="EMBL" id="JACOFW010000031">
    <property type="protein sequence ID" value="MBC3809334.1"/>
    <property type="molecule type" value="Genomic_DNA"/>
</dbReference>
<evidence type="ECO:0000313" key="3">
    <source>
        <dbReference type="EMBL" id="MBC3809334.1"/>
    </source>
</evidence>
<dbReference type="PANTHER" id="PTHR30327">
    <property type="entry name" value="UNCHARACTERIZED PROTEIN YQGE"/>
    <property type="match status" value="1"/>
</dbReference>
<comment type="caution">
    <text evidence="3">The sequence shown here is derived from an EMBL/GenBank/DDBJ whole genome shotgun (WGS) entry which is preliminary data.</text>
</comment>
<dbReference type="NCBIfam" id="NF001266">
    <property type="entry name" value="PRK00228.1-1"/>
    <property type="match status" value="1"/>
</dbReference>
<evidence type="ECO:0000256" key="1">
    <source>
        <dbReference type="ARBA" id="ARBA00009600"/>
    </source>
</evidence>
<dbReference type="PANTHER" id="PTHR30327:SF1">
    <property type="entry name" value="UPF0301 PROTEIN YQGE"/>
    <property type="match status" value="1"/>
</dbReference>
<dbReference type="Gene3D" id="3.40.1740.10">
    <property type="entry name" value="VC0467-like"/>
    <property type="match status" value="1"/>
</dbReference>
<protein>
    <recommendedName>
        <fullName evidence="2">UPF0301 protein H8K52_18495</fullName>
    </recommendedName>
</protein>
<dbReference type="Proteomes" id="UP000648257">
    <property type="component" value="Unassembled WGS sequence"/>
</dbReference>
<name>A0ABR6X8U7_9BURK</name>
<dbReference type="HAMAP" id="MF_00758">
    <property type="entry name" value="UPF0301"/>
    <property type="match status" value="1"/>
</dbReference>
<accession>A0ABR6X8U7</accession>
<comment type="similarity">
    <text evidence="1 2">Belongs to the UPF0301 (AlgH) family.</text>
</comment>
<evidence type="ECO:0000256" key="2">
    <source>
        <dbReference type="HAMAP-Rule" id="MF_00758"/>
    </source>
</evidence>
<keyword evidence="4" id="KW-1185">Reference proteome</keyword>
<dbReference type="RefSeq" id="WP_186924396.1">
    <property type="nucleotide sequence ID" value="NZ_JACOFW010000031.1"/>
</dbReference>
<dbReference type="InterPro" id="IPR003774">
    <property type="entry name" value="AlgH-like"/>
</dbReference>
<dbReference type="SUPFAM" id="SSF143456">
    <property type="entry name" value="VC0467-like"/>
    <property type="match status" value="1"/>
</dbReference>
<reference evidence="3 4" key="1">
    <citation type="submission" date="2020-08" db="EMBL/GenBank/DDBJ databases">
        <title>Novel species isolated from subtropical streams in China.</title>
        <authorList>
            <person name="Lu H."/>
        </authorList>
    </citation>
    <scope>NUCLEOTIDE SEQUENCE [LARGE SCALE GENOMIC DNA]</scope>
    <source>
        <strain evidence="3 4">KACC 16656</strain>
    </source>
</reference>
<sequence>MKKQKPLNSLIEDFEDEEIELVGHDFSDLLDQTIKLQHANASEDAEKQTLNLSNHFLIAMPSMQDPVFGGSVVYMCEHNSRGAMGMVINRPTDMTIAELFDRIDLQLEIIPNSHPLGQKPVMFGGPVQSDRGFVLHAPAGKFTSSLKVSDEVSFTTSRDILELLATGEAPQRLLLSIGYAGWDAGQLEKEILDNGWLTVPADLDVMFEVPIEQRFDAAMKLLGFDPLMLASVAGHA</sequence>
<gene>
    <name evidence="3" type="ORF">H8K52_18495</name>
</gene>
<dbReference type="Pfam" id="PF02622">
    <property type="entry name" value="DUF179"/>
    <property type="match status" value="1"/>
</dbReference>
<organism evidence="3 4">
    <name type="scientific">Undibacterium seohonense</name>
    <dbReference type="NCBI Taxonomy" id="1344950"/>
    <lineage>
        <taxon>Bacteria</taxon>
        <taxon>Pseudomonadati</taxon>
        <taxon>Pseudomonadota</taxon>
        <taxon>Betaproteobacteria</taxon>
        <taxon>Burkholderiales</taxon>
        <taxon>Oxalobacteraceae</taxon>
        <taxon>Undibacterium</taxon>
    </lineage>
</organism>